<dbReference type="KEGG" id="cvn:111126224"/>
<dbReference type="GeneID" id="111126224"/>
<keyword evidence="2" id="KW-0812">Transmembrane</keyword>
<gene>
    <name evidence="5" type="primary">LOC111126224</name>
</gene>
<feature type="transmembrane region" description="Helical" evidence="2">
    <location>
        <begin position="129"/>
        <end position="155"/>
    </location>
</feature>
<evidence type="ECO:0000256" key="2">
    <source>
        <dbReference type="SAM" id="Phobius"/>
    </source>
</evidence>
<keyword evidence="2" id="KW-0472">Membrane</keyword>
<keyword evidence="4" id="KW-1185">Reference proteome</keyword>
<name>A0A8B8DHH2_CRAVI</name>
<dbReference type="Proteomes" id="UP000694844">
    <property type="component" value="Chromosome 3"/>
</dbReference>
<organism evidence="4 5">
    <name type="scientific">Crassostrea virginica</name>
    <name type="common">Eastern oyster</name>
    <dbReference type="NCBI Taxonomy" id="6565"/>
    <lineage>
        <taxon>Eukaryota</taxon>
        <taxon>Metazoa</taxon>
        <taxon>Spiralia</taxon>
        <taxon>Lophotrochozoa</taxon>
        <taxon>Mollusca</taxon>
        <taxon>Bivalvia</taxon>
        <taxon>Autobranchia</taxon>
        <taxon>Pteriomorphia</taxon>
        <taxon>Ostreida</taxon>
        <taxon>Ostreoidea</taxon>
        <taxon>Ostreidae</taxon>
        <taxon>Crassostrea</taxon>
    </lineage>
</organism>
<keyword evidence="2" id="KW-1133">Transmembrane helix</keyword>
<feature type="region of interest" description="Disordered" evidence="1">
    <location>
        <begin position="160"/>
        <end position="186"/>
    </location>
</feature>
<dbReference type="AlphaFoldDB" id="A0A8B8DHH2"/>
<feature type="chain" id="PRO_5034128491" evidence="3">
    <location>
        <begin position="23"/>
        <end position="204"/>
    </location>
</feature>
<proteinExistence type="predicted"/>
<reference evidence="5" key="1">
    <citation type="submission" date="2025-08" db="UniProtKB">
        <authorList>
            <consortium name="RefSeq"/>
        </authorList>
    </citation>
    <scope>IDENTIFICATION</scope>
    <source>
        <tissue evidence="5">Whole sample</tissue>
    </source>
</reference>
<accession>A0A8B8DHH2</accession>
<evidence type="ECO:0000313" key="5">
    <source>
        <dbReference type="RefSeq" id="XP_022326416.1"/>
    </source>
</evidence>
<evidence type="ECO:0000256" key="1">
    <source>
        <dbReference type="SAM" id="MobiDB-lite"/>
    </source>
</evidence>
<evidence type="ECO:0000313" key="4">
    <source>
        <dbReference type="Proteomes" id="UP000694844"/>
    </source>
</evidence>
<keyword evidence="3" id="KW-0732">Signal</keyword>
<dbReference type="RefSeq" id="XP_022326416.1">
    <property type="nucleotide sequence ID" value="XM_022470708.1"/>
</dbReference>
<protein>
    <submittedName>
        <fullName evidence="5">Uncharacterized protein LOC111126224</fullName>
    </submittedName>
</protein>
<feature type="signal peptide" evidence="3">
    <location>
        <begin position="1"/>
        <end position="22"/>
    </location>
</feature>
<evidence type="ECO:0000256" key="3">
    <source>
        <dbReference type="SAM" id="SignalP"/>
    </source>
</evidence>
<sequence length="204" mass="22749">MWPNAFLSLELCIVLWAWETMAYMNHPFQFESNETRKYVDADGNHIKTDTSNGLIPGCGPLPKTGGLSWETRSGRPVQENSTVYEEYFPHCPQGEALNSDIRSIRCWETLRWDVHPGNLHCTDPPFPKIYIIAICAAIGGLGLIGGGICIGVLIYRKRRSPPSDNSDPEANKELEEFTYTAPTAQPSDQGKFIAMTVVKQEEAS</sequence>